<dbReference type="RefSeq" id="WP_213146115.1">
    <property type="nucleotide sequence ID" value="NZ_JAGYPE020000031.1"/>
</dbReference>
<dbReference type="AlphaFoldDB" id="A0A942T764"/>
<dbReference type="Proteomes" id="UP000677265">
    <property type="component" value="Unassembled WGS sequence"/>
</dbReference>
<accession>A0A942T764</accession>
<dbReference type="InterPro" id="IPR014026">
    <property type="entry name" value="UDP-Glc/GDP-Man_DH_dimer"/>
</dbReference>
<feature type="binding site" evidence="10">
    <location>
        <position position="327"/>
    </location>
    <ligand>
        <name>NAD(+)</name>
        <dbReference type="ChEBI" id="CHEBI:57540"/>
    </ligand>
</feature>
<evidence type="ECO:0000256" key="4">
    <source>
        <dbReference type="ARBA" id="ARBA00023002"/>
    </source>
</evidence>
<feature type="binding site" evidence="10">
    <location>
        <position position="121"/>
    </location>
    <ligand>
        <name>NAD(+)</name>
        <dbReference type="ChEBI" id="CHEBI:57540"/>
    </ligand>
</feature>
<dbReference type="EC" id="1.1.1.22" evidence="3 7"/>
<keyword evidence="4 7" id="KW-0560">Oxidoreductase</keyword>
<dbReference type="PROSITE" id="PS51257">
    <property type="entry name" value="PROKAR_LIPOPROTEIN"/>
    <property type="match status" value="1"/>
</dbReference>
<dbReference type="GO" id="GO:0003979">
    <property type="term" value="F:UDP-glucose 6-dehydrogenase activity"/>
    <property type="evidence" value="ECO:0007669"/>
    <property type="project" value="UniProtKB-EC"/>
</dbReference>
<organism evidence="12">
    <name type="scientific">Neobacillus citreus</name>
    <dbReference type="NCBI Taxonomy" id="2833578"/>
    <lineage>
        <taxon>Bacteria</taxon>
        <taxon>Bacillati</taxon>
        <taxon>Bacillota</taxon>
        <taxon>Bacilli</taxon>
        <taxon>Bacillales</taxon>
        <taxon>Bacillaceae</taxon>
        <taxon>Neobacillus</taxon>
    </lineage>
</organism>
<name>A0A942T764_9BACI</name>
<keyword evidence="14" id="KW-1185">Reference proteome</keyword>
<evidence type="ECO:0000259" key="11">
    <source>
        <dbReference type="SMART" id="SM00984"/>
    </source>
</evidence>
<dbReference type="GO" id="GO:0051287">
    <property type="term" value="F:NAD binding"/>
    <property type="evidence" value="ECO:0007669"/>
    <property type="project" value="InterPro"/>
</dbReference>
<dbReference type="Gene3D" id="1.20.5.100">
    <property type="entry name" value="Cytochrome c1, transmembrane anchor, C-terminal"/>
    <property type="match status" value="1"/>
</dbReference>
<feature type="binding site" evidence="9">
    <location>
        <position position="204"/>
    </location>
    <ligand>
        <name>substrate</name>
    </ligand>
</feature>
<feature type="domain" description="UDP-glucose/GDP-mannose dehydrogenase C-terminal" evidence="11">
    <location>
        <begin position="313"/>
        <end position="415"/>
    </location>
</feature>
<feature type="binding site" evidence="10">
    <location>
        <position position="30"/>
    </location>
    <ligand>
        <name>NAD(+)</name>
        <dbReference type="ChEBI" id="CHEBI:57540"/>
    </ligand>
</feature>
<dbReference type="SUPFAM" id="SSF48179">
    <property type="entry name" value="6-phosphogluconate dehydrogenase C-terminal domain-like"/>
    <property type="match status" value="1"/>
</dbReference>
<dbReference type="Pfam" id="PF03720">
    <property type="entry name" value="UDPG_MGDP_dh_C"/>
    <property type="match status" value="1"/>
</dbReference>
<dbReference type="PANTHER" id="PTHR43750">
    <property type="entry name" value="UDP-GLUCOSE 6-DEHYDROGENASE TUAD"/>
    <property type="match status" value="1"/>
</dbReference>
<dbReference type="InterPro" id="IPR001732">
    <property type="entry name" value="UDP-Glc/GDP-Man_DH_N"/>
</dbReference>
<dbReference type="PIRSF" id="PIRSF500134">
    <property type="entry name" value="UDPglc_DH_bac"/>
    <property type="match status" value="1"/>
</dbReference>
<feature type="binding site" evidence="9">
    <location>
        <position position="320"/>
    </location>
    <ligand>
        <name>substrate</name>
    </ligand>
</feature>
<evidence type="ECO:0000256" key="10">
    <source>
        <dbReference type="PIRSR" id="PIRSR500134-3"/>
    </source>
</evidence>
<feature type="active site" description="Nucleophile" evidence="8">
    <location>
        <position position="260"/>
    </location>
</feature>
<dbReference type="Pfam" id="PF00984">
    <property type="entry name" value="UDPG_MGDP_dh"/>
    <property type="match status" value="1"/>
</dbReference>
<feature type="binding site" evidence="10">
    <location>
        <position position="35"/>
    </location>
    <ligand>
        <name>NAD(+)</name>
        <dbReference type="ChEBI" id="CHEBI:57540"/>
    </ligand>
</feature>
<dbReference type="GO" id="GO:0000271">
    <property type="term" value="P:polysaccharide biosynthetic process"/>
    <property type="evidence" value="ECO:0007669"/>
    <property type="project" value="InterPro"/>
</dbReference>
<dbReference type="Gene3D" id="3.40.50.720">
    <property type="entry name" value="NAD(P)-binding Rossmann-like Domain"/>
    <property type="match status" value="2"/>
</dbReference>
<dbReference type="PANTHER" id="PTHR43750:SF4">
    <property type="entry name" value="UDP-GLUCOSE 6-DEHYDROGENASE YWQF"/>
    <property type="match status" value="1"/>
</dbReference>
<sequence length="447" mass="49226">MKITVAGAGYVGLVTSACLAELGHQVTCIDIQKEKIDLLQNNRLPIYEPGLRQLLAKNLQNGKLVFTVAPHLAYSNTEIIFIAVGTPEKSGGSVELKYIDEAAQQIAHYIENDVIICTKSTVPVGTNDLIKQIIDNQKAPTLRAEVVSNPEFLREGSAVHDFFHGDRIVIGTDNLEAASILKKLYQPLDIPVIITDIRSAEMIKYASNAFLATKISFINEISNICQKVGADIDEVAFGIGHDKRIGHDFLKAGIGYGGSCFPKDTKALLGLANDVEHHFDLLEAVINVNNFQQSLPVLLAKETIGSLQGKKVALLGLAFKPNTDDIRGSASIRIVNELLKEGAIVRAYDPAAIPNAQCILGDRIEYAYNLRFALHEAELAIIATDWAQIKDAPLGVYQSFMKDPIVIDGRNCYSLKEIQKHSLTYLSIGRRYIFKDNLIDDKKMLHF</sequence>
<evidence type="ECO:0000256" key="2">
    <source>
        <dbReference type="ARBA" id="ARBA00006601"/>
    </source>
</evidence>
<comment type="caution">
    <text evidence="12">The sequence shown here is derived from an EMBL/GenBank/DDBJ whole genome shotgun (WGS) entry which is preliminary data.</text>
</comment>
<feature type="binding site" evidence="9">
    <location>
        <position position="257"/>
    </location>
    <ligand>
        <name>substrate</name>
    </ligand>
</feature>
<feature type="binding site" evidence="9">
    <location>
        <begin position="249"/>
        <end position="253"/>
    </location>
    <ligand>
        <name>substrate</name>
    </ligand>
</feature>
<dbReference type="SUPFAM" id="SSF51735">
    <property type="entry name" value="NAD(P)-binding Rossmann-fold domains"/>
    <property type="match status" value="1"/>
</dbReference>
<evidence type="ECO:0000256" key="9">
    <source>
        <dbReference type="PIRSR" id="PIRSR500134-2"/>
    </source>
</evidence>
<evidence type="ECO:0000313" key="14">
    <source>
        <dbReference type="Proteomes" id="UP000677265"/>
    </source>
</evidence>
<evidence type="ECO:0000256" key="7">
    <source>
        <dbReference type="PIRNR" id="PIRNR000124"/>
    </source>
</evidence>
<dbReference type="InterPro" id="IPR028357">
    <property type="entry name" value="UDPglc_DH_bac"/>
</dbReference>
<dbReference type="Pfam" id="PF03721">
    <property type="entry name" value="UDPG_MGDP_dh_N"/>
    <property type="match status" value="1"/>
</dbReference>
<dbReference type="InterPro" id="IPR017476">
    <property type="entry name" value="UDP-Glc/GDP-Man"/>
</dbReference>
<dbReference type="InterPro" id="IPR036291">
    <property type="entry name" value="NAD(P)-bd_dom_sf"/>
</dbReference>
<gene>
    <name evidence="13" type="ORF">KHB02_016665</name>
    <name evidence="12" type="ORF">KHB02_33455</name>
</gene>
<comment type="similarity">
    <text evidence="2 7">Belongs to the UDP-glucose/GDP-mannose dehydrogenase family.</text>
</comment>
<comment type="pathway">
    <text evidence="1">Nucleotide-sugar biosynthesis; UDP-alpha-D-glucuronate biosynthesis; UDP-alpha-D-glucuronate from UDP-alpha-D-glucose: step 1/1.</text>
</comment>
<dbReference type="EMBL" id="JAGYPE020000031">
    <property type="protein sequence ID" value="MCH6267157.1"/>
    <property type="molecule type" value="Genomic_DNA"/>
</dbReference>
<evidence type="ECO:0000256" key="8">
    <source>
        <dbReference type="PIRSR" id="PIRSR500134-1"/>
    </source>
</evidence>
<reference evidence="12" key="1">
    <citation type="submission" date="2021-05" db="EMBL/GenBank/DDBJ databases">
        <title>Novel Bacillus species.</title>
        <authorList>
            <person name="Liu G."/>
        </authorList>
    </citation>
    <scope>NUCLEOTIDE SEQUENCE</scope>
    <source>
        <strain evidence="12 14">FJAT-50051</strain>
    </source>
</reference>
<dbReference type="SUPFAM" id="SSF52413">
    <property type="entry name" value="UDP-glucose/GDP-mannose dehydrogenase C-terminal domain"/>
    <property type="match status" value="1"/>
</dbReference>
<feature type="binding site" evidence="9">
    <location>
        <begin position="152"/>
        <end position="155"/>
    </location>
    <ligand>
        <name>substrate</name>
    </ligand>
</feature>
<dbReference type="InterPro" id="IPR036220">
    <property type="entry name" value="UDP-Glc/GDP-Man_DH_C_sf"/>
</dbReference>
<evidence type="ECO:0000256" key="5">
    <source>
        <dbReference type="ARBA" id="ARBA00023027"/>
    </source>
</evidence>
<evidence type="ECO:0000313" key="13">
    <source>
        <dbReference type="EMBL" id="MCH6267157.1"/>
    </source>
</evidence>
<dbReference type="InterPro" id="IPR008927">
    <property type="entry name" value="6-PGluconate_DH-like_C_sf"/>
</dbReference>
<dbReference type="NCBIfam" id="TIGR03026">
    <property type="entry name" value="NDP-sugDHase"/>
    <property type="match status" value="1"/>
</dbReference>
<feature type="binding site" evidence="10">
    <location>
        <position position="263"/>
    </location>
    <ligand>
        <name>NAD(+)</name>
        <dbReference type="ChEBI" id="CHEBI:57540"/>
    </ligand>
</feature>
<evidence type="ECO:0000256" key="3">
    <source>
        <dbReference type="ARBA" id="ARBA00012954"/>
    </source>
</evidence>
<evidence type="ECO:0000256" key="1">
    <source>
        <dbReference type="ARBA" id="ARBA00004701"/>
    </source>
</evidence>
<feature type="binding site" evidence="10">
    <location>
        <position position="155"/>
    </location>
    <ligand>
        <name>NAD(+)</name>
        <dbReference type="ChEBI" id="CHEBI:57540"/>
    </ligand>
</feature>
<dbReference type="InterPro" id="IPR014027">
    <property type="entry name" value="UDP-Glc/GDP-Man_DH_C"/>
</dbReference>
<feature type="binding site" evidence="10">
    <location>
        <position position="86"/>
    </location>
    <ligand>
        <name>NAD(+)</name>
        <dbReference type="ChEBI" id="CHEBI:57540"/>
    </ligand>
</feature>
<comment type="catalytic activity">
    <reaction evidence="6 7">
        <text>UDP-alpha-D-glucose + 2 NAD(+) + H2O = UDP-alpha-D-glucuronate + 2 NADH + 3 H(+)</text>
        <dbReference type="Rhea" id="RHEA:23596"/>
        <dbReference type="ChEBI" id="CHEBI:15377"/>
        <dbReference type="ChEBI" id="CHEBI:15378"/>
        <dbReference type="ChEBI" id="CHEBI:57540"/>
        <dbReference type="ChEBI" id="CHEBI:57945"/>
        <dbReference type="ChEBI" id="CHEBI:58052"/>
        <dbReference type="ChEBI" id="CHEBI:58885"/>
        <dbReference type="EC" id="1.1.1.22"/>
    </reaction>
</comment>
<evidence type="ECO:0000313" key="12">
    <source>
        <dbReference type="EMBL" id="MBS4186283.1"/>
    </source>
</evidence>
<keyword evidence="5 7" id="KW-0520">NAD</keyword>
<dbReference type="SMART" id="SM00984">
    <property type="entry name" value="UDPG_MGDP_dh_C"/>
    <property type="match status" value="1"/>
</dbReference>
<dbReference type="EMBL" id="JAGYPE010000007">
    <property type="protein sequence ID" value="MBS4186283.1"/>
    <property type="molecule type" value="Genomic_DNA"/>
</dbReference>
<dbReference type="PIRSF" id="PIRSF000124">
    <property type="entry name" value="UDPglc_GDPman_dh"/>
    <property type="match status" value="1"/>
</dbReference>
<protein>
    <recommendedName>
        <fullName evidence="3 7">UDP-glucose 6-dehydrogenase</fullName>
        <ecNumber evidence="3 7">1.1.1.22</ecNumber>
    </recommendedName>
</protein>
<evidence type="ECO:0000256" key="6">
    <source>
        <dbReference type="ARBA" id="ARBA00047473"/>
    </source>
</evidence>
<proteinExistence type="inferred from homology"/>